<keyword evidence="7" id="KW-1185">Reference proteome</keyword>
<comment type="caution">
    <text evidence="6">The sequence shown here is derived from an EMBL/GenBank/DDBJ whole genome shotgun (WGS) entry which is preliminary data.</text>
</comment>
<sequence>MIHDGDSMEIILCVTGSVAAIEAVKLARELGRQGAEVKCFMSEDACRIIHPYAMEFATGSKPVLELTGEIEHVKYAGADLILVAPATANIIGKLAYRLADNPISSLLLTASGMGTPIVMVPSMHEAMYAAAAENITRLKEEGVIFIEPRMDEGKAKFPDIDTIVLEAMRQTSRQRLQGKRVLVSLGGTYEPIDPVRGITNRSSGKMGLAIARRAYIEGADVTVVAGTVSVEIPPQLRSFRAETAEEMAERVRELVADHDVFISAAAVADFKPVYTERKISSSEEFSVELRPNPKVIGIAREINPEAFIVGFKAEYDVDNEALVESARKQIRESGVDMVVANDVSVEGFGSDRNRAIIVSDMVTELPLMEKDELASIIIDEVIRKVGDSLDQLL</sequence>
<dbReference type="Pfam" id="PF02441">
    <property type="entry name" value="Flavoprotein"/>
    <property type="match status" value="1"/>
</dbReference>
<keyword evidence="3" id="KW-0285">Flavoprotein</keyword>
<evidence type="ECO:0000259" key="5">
    <source>
        <dbReference type="Pfam" id="PF04127"/>
    </source>
</evidence>
<dbReference type="GO" id="GO:0004632">
    <property type="term" value="F:phosphopantothenate--cysteine ligase activity"/>
    <property type="evidence" value="ECO:0007669"/>
    <property type="project" value="UniProtKB-UniRule"/>
</dbReference>
<feature type="binding site" evidence="3">
    <location>
        <position position="311"/>
    </location>
    <ligand>
        <name>CTP</name>
        <dbReference type="ChEBI" id="CHEBI:37563"/>
    </ligand>
</feature>
<keyword evidence="3" id="KW-0511">Multifunctional enzyme</keyword>
<evidence type="ECO:0000256" key="2">
    <source>
        <dbReference type="ARBA" id="ARBA00023239"/>
    </source>
</evidence>
<keyword evidence="2 3" id="KW-0456">Lyase</keyword>
<comment type="similarity">
    <text evidence="3">In the N-terminal section; belongs to the HFCD (homo-oligomeric flavin containing Cys decarboxylase) superfamily.</text>
</comment>
<name>A0A371NCB2_9EURY</name>
<dbReference type="InterPro" id="IPR035929">
    <property type="entry name" value="CoaB-like_sf"/>
</dbReference>
<dbReference type="InterPro" id="IPR007085">
    <property type="entry name" value="DNA/pantothenate-metab_flavo_C"/>
</dbReference>
<feature type="domain" description="Flavoprotein" evidence="4">
    <location>
        <begin position="8"/>
        <end position="164"/>
    </location>
</feature>
<feature type="domain" description="DNA/pantothenate metabolism flavoprotein C-terminal" evidence="5">
    <location>
        <begin position="176"/>
        <end position="382"/>
    </location>
</feature>
<proteinExistence type="inferred from homology"/>
<feature type="region of interest" description="Phosphopantothenate--cysteine ligase" evidence="3">
    <location>
        <begin position="181"/>
        <end position="393"/>
    </location>
</feature>
<protein>
    <recommendedName>
        <fullName evidence="3">Coenzyme A biosynthesis bifunctional protein CoaBC</fullName>
    </recommendedName>
    <alternativeName>
        <fullName evidence="3">DNA/pantothenate metabolism flavoprotein</fullName>
    </alternativeName>
    <alternativeName>
        <fullName evidence="3">Phosphopantothenoylcysteine synthetase/decarboxylase</fullName>
        <shortName evidence="3">PPCS-PPCDC</shortName>
    </alternativeName>
    <domain>
        <recommendedName>
            <fullName evidence="3">Phosphopantothenoylcysteine decarboxylase</fullName>
            <shortName evidence="3">PPC decarboxylase</shortName>
            <shortName evidence="3">PPC-DC</shortName>
            <ecNumber evidence="3">4.1.1.36</ecNumber>
        </recommendedName>
        <alternativeName>
            <fullName evidence="3">CoaC</fullName>
        </alternativeName>
    </domain>
    <domain>
        <recommendedName>
            <fullName evidence="3">Phosphopantothenate--cysteine ligase</fullName>
            <ecNumber evidence="3">6.3.2.5</ecNumber>
        </recommendedName>
        <alternativeName>
            <fullName evidence="3">CoaB</fullName>
        </alternativeName>
        <alternativeName>
            <fullName evidence="3">Phosphopantothenoylcysteine synthetase</fullName>
            <shortName evidence="3">PPC synthetase</shortName>
            <shortName evidence="3">PPC-S</shortName>
        </alternativeName>
    </domain>
</protein>
<keyword evidence="3" id="KW-0288">FMN</keyword>
<dbReference type="GO" id="GO:0010181">
    <property type="term" value="F:FMN binding"/>
    <property type="evidence" value="ECO:0007669"/>
    <property type="project" value="UniProtKB-UniRule"/>
</dbReference>
<dbReference type="Gene3D" id="3.40.50.1950">
    <property type="entry name" value="Flavin prenyltransferase-like"/>
    <property type="match status" value="1"/>
</dbReference>
<dbReference type="SUPFAM" id="SSF102645">
    <property type="entry name" value="CoaB-like"/>
    <property type="match status" value="1"/>
</dbReference>
<dbReference type="GO" id="GO:0004633">
    <property type="term" value="F:phosphopantothenoylcysteine decarboxylase activity"/>
    <property type="evidence" value="ECO:0007669"/>
    <property type="project" value="UniProtKB-UniRule"/>
</dbReference>
<dbReference type="GO" id="GO:0071513">
    <property type="term" value="C:phosphopantothenoylcysteine decarboxylase complex"/>
    <property type="evidence" value="ECO:0007669"/>
    <property type="project" value="TreeGrafter"/>
</dbReference>
<dbReference type="GO" id="GO:0015937">
    <property type="term" value="P:coenzyme A biosynthetic process"/>
    <property type="evidence" value="ECO:0007669"/>
    <property type="project" value="UniProtKB-UniRule"/>
</dbReference>
<dbReference type="EC" id="6.3.2.5" evidence="3"/>
<dbReference type="PANTHER" id="PTHR14359:SF6">
    <property type="entry name" value="PHOSPHOPANTOTHENOYLCYSTEINE DECARBOXYLASE"/>
    <property type="match status" value="1"/>
</dbReference>
<dbReference type="HAMAP" id="MF_02225">
    <property type="entry name" value="CoaBC"/>
    <property type="match status" value="1"/>
</dbReference>
<evidence type="ECO:0000256" key="1">
    <source>
        <dbReference type="ARBA" id="ARBA00022793"/>
    </source>
</evidence>
<feature type="region of interest" description="Phosphopantothenoylcysteine decarboxylase" evidence="3">
    <location>
        <begin position="1"/>
        <end position="180"/>
    </location>
</feature>
<evidence type="ECO:0000259" key="4">
    <source>
        <dbReference type="Pfam" id="PF02441"/>
    </source>
</evidence>
<reference evidence="6 7" key="1">
    <citation type="submission" date="2018-07" db="EMBL/GenBank/DDBJ databases">
        <title>Genomic Encyclopedia of Type Strains, Phase IV (KMG-IV): sequencing the most valuable type-strain genomes for metagenomic binning, comparative biology and taxonomic classification.</title>
        <authorList>
            <person name="Goeker M."/>
        </authorList>
    </citation>
    <scope>NUCLEOTIDE SEQUENCE [LARGE SCALE GENOMIC DNA]</scope>
    <source>
        <strain evidence="6 7">DSM 7466</strain>
    </source>
</reference>
<dbReference type="Gene3D" id="3.40.50.10300">
    <property type="entry name" value="CoaB-like"/>
    <property type="match status" value="1"/>
</dbReference>
<keyword evidence="1 3" id="KW-0210">Decarboxylase</keyword>
<accession>A0A371NCB2</accession>
<dbReference type="EMBL" id="QREL01000001">
    <property type="protein sequence ID" value="REE28167.1"/>
    <property type="molecule type" value="Genomic_DNA"/>
</dbReference>
<comment type="cofactor">
    <cofactor evidence="3">
        <name>Mg(2+)</name>
        <dbReference type="ChEBI" id="CHEBI:18420"/>
    </cofactor>
</comment>
<comment type="function">
    <text evidence="3">Catalyzes two sequential steps in the biosynthesis of coenzyme A. In the first step cysteine is conjugated to 4'-phosphopantothenate to form 4-phosphopantothenoylcysteine. In the second step the latter compound is decarboxylated to form 4'-phosphopantotheine.</text>
</comment>
<comment type="cofactor">
    <cofactor evidence="3">
        <name>FMN</name>
        <dbReference type="ChEBI" id="CHEBI:58210"/>
    </cofactor>
    <text evidence="3">Binds 1 FMN per subunit.</text>
</comment>
<dbReference type="InterPro" id="IPR003382">
    <property type="entry name" value="Flavoprotein"/>
</dbReference>
<dbReference type="AlphaFoldDB" id="A0A371NCB2"/>
<dbReference type="GO" id="GO:0046872">
    <property type="term" value="F:metal ion binding"/>
    <property type="evidence" value="ECO:0007669"/>
    <property type="project" value="UniProtKB-KW"/>
</dbReference>
<comment type="caution">
    <text evidence="3">Lacks conserved residue(s) required for the propagation of feature annotation.</text>
</comment>
<keyword evidence="3 6" id="KW-0436">Ligase</keyword>
<evidence type="ECO:0000313" key="7">
    <source>
        <dbReference type="Proteomes" id="UP000256864"/>
    </source>
</evidence>
<dbReference type="UniPathway" id="UPA00241"/>
<evidence type="ECO:0000256" key="3">
    <source>
        <dbReference type="HAMAP-Rule" id="MF_02225"/>
    </source>
</evidence>
<comment type="catalytic activity">
    <reaction evidence="3">
        <text>(R)-4'-phosphopantothenate + L-cysteine + CTP = N-[(R)-4-phosphopantothenoyl]-L-cysteine + CMP + diphosphate + H(+)</text>
        <dbReference type="Rhea" id="RHEA:19397"/>
        <dbReference type="ChEBI" id="CHEBI:10986"/>
        <dbReference type="ChEBI" id="CHEBI:15378"/>
        <dbReference type="ChEBI" id="CHEBI:33019"/>
        <dbReference type="ChEBI" id="CHEBI:35235"/>
        <dbReference type="ChEBI" id="CHEBI:37563"/>
        <dbReference type="ChEBI" id="CHEBI:59458"/>
        <dbReference type="ChEBI" id="CHEBI:60377"/>
        <dbReference type="EC" id="6.3.2.5"/>
    </reaction>
</comment>
<dbReference type="SUPFAM" id="SSF52507">
    <property type="entry name" value="Homo-oligomeric flavin-containing Cys decarboxylases, HFCD"/>
    <property type="match status" value="1"/>
</dbReference>
<dbReference type="NCBIfam" id="TIGR00521">
    <property type="entry name" value="coaBC_dfp"/>
    <property type="match status" value="1"/>
</dbReference>
<keyword evidence="3" id="KW-0460">Magnesium</keyword>
<dbReference type="EC" id="4.1.1.36" evidence="3"/>
<dbReference type="GO" id="GO:0015941">
    <property type="term" value="P:pantothenate catabolic process"/>
    <property type="evidence" value="ECO:0007669"/>
    <property type="project" value="InterPro"/>
</dbReference>
<feature type="binding site" evidence="3">
    <location>
        <position position="269"/>
    </location>
    <ligand>
        <name>CTP</name>
        <dbReference type="ChEBI" id="CHEBI:37563"/>
    </ligand>
</feature>
<organism evidence="6 7">
    <name type="scientific">Methanothermobacter defluvii</name>
    <dbReference type="NCBI Taxonomy" id="49339"/>
    <lineage>
        <taxon>Archaea</taxon>
        <taxon>Methanobacteriati</taxon>
        <taxon>Methanobacteriota</taxon>
        <taxon>Methanomada group</taxon>
        <taxon>Methanobacteria</taxon>
        <taxon>Methanobacteriales</taxon>
        <taxon>Methanobacteriaceae</taxon>
        <taxon>Methanothermobacter</taxon>
    </lineage>
</organism>
<dbReference type="PANTHER" id="PTHR14359">
    <property type="entry name" value="HOMO-OLIGOMERIC FLAVIN CONTAINING CYS DECARBOXYLASE FAMILY"/>
    <property type="match status" value="1"/>
</dbReference>
<dbReference type="InterPro" id="IPR036551">
    <property type="entry name" value="Flavin_trans-like"/>
</dbReference>
<feature type="binding site" evidence="3">
    <location>
        <position position="278"/>
    </location>
    <ligand>
        <name>CTP</name>
        <dbReference type="ChEBI" id="CHEBI:37563"/>
    </ligand>
</feature>
<dbReference type="Proteomes" id="UP000256864">
    <property type="component" value="Unassembled WGS sequence"/>
</dbReference>
<comment type="similarity">
    <text evidence="3">In the C-terminal section; belongs to the PPC synthetase family.</text>
</comment>
<evidence type="ECO:0000313" key="6">
    <source>
        <dbReference type="EMBL" id="REE28167.1"/>
    </source>
</evidence>
<dbReference type="Pfam" id="PF04127">
    <property type="entry name" value="DFP"/>
    <property type="match status" value="1"/>
</dbReference>
<comment type="pathway">
    <text evidence="3">Cofactor biosynthesis; coenzyme A biosynthesis.</text>
</comment>
<gene>
    <name evidence="3" type="primary">coaBC</name>
    <name evidence="6" type="ORF">C7452_0167</name>
</gene>
<comment type="catalytic activity">
    <reaction evidence="3">
        <text>N-[(R)-4-phosphopantothenoyl]-L-cysteine + H(+) = (R)-4'-phosphopantetheine + CO2</text>
        <dbReference type="Rhea" id="RHEA:16793"/>
        <dbReference type="ChEBI" id="CHEBI:15378"/>
        <dbReference type="ChEBI" id="CHEBI:16526"/>
        <dbReference type="ChEBI" id="CHEBI:59458"/>
        <dbReference type="ChEBI" id="CHEBI:61723"/>
        <dbReference type="EC" id="4.1.1.36"/>
    </reaction>
</comment>
<dbReference type="InterPro" id="IPR005252">
    <property type="entry name" value="CoaBC"/>
</dbReference>
<keyword evidence="3" id="KW-0479">Metal-binding</keyword>